<accession>A0A454XS53</accession>
<dbReference type="InParanoid" id="Q014X2"/>
<keyword evidence="4" id="KW-1185">Reference proteome</keyword>
<dbReference type="RefSeq" id="XP_003080390.1">
    <property type="nucleotide sequence ID" value="XM_003080342.1"/>
</dbReference>
<organism evidence="2 4">
    <name type="scientific">Ostreococcus tauri</name>
    <name type="common">Marine green alga</name>
    <dbReference type="NCBI Taxonomy" id="70448"/>
    <lineage>
        <taxon>Eukaryota</taxon>
        <taxon>Viridiplantae</taxon>
        <taxon>Chlorophyta</taxon>
        <taxon>Mamiellophyceae</taxon>
        <taxon>Mamiellales</taxon>
        <taxon>Bathycoccaceae</taxon>
        <taxon>Ostreococcus</taxon>
    </lineage>
</organism>
<dbReference type="KEGG" id="ota:OT_ostta07g02980"/>
<dbReference type="OrthoDB" id="10573794at2759"/>
<gene>
    <name evidence="3" type="ORF">BE221DRAFT_198126</name>
    <name evidence="2" type="ORF">OT_ostta07g02980</name>
</gene>
<accession>A0A1Y5IGM3</accession>
<dbReference type="InterPro" id="IPR000626">
    <property type="entry name" value="Ubiquitin-like_dom"/>
</dbReference>
<dbReference type="Gene3D" id="3.10.20.90">
    <property type="entry name" value="Phosphatidylinositol 3-kinase Catalytic Subunit, Chain A, domain 1"/>
    <property type="match status" value="1"/>
</dbReference>
<dbReference type="AlphaFoldDB" id="Q014X2"/>
<dbReference type="EMBL" id="CAID01000007">
    <property type="protein sequence ID" value="CAL54557.1"/>
    <property type="molecule type" value="Genomic_DNA"/>
</dbReference>
<reference evidence="3" key="3">
    <citation type="submission" date="2017-04" db="EMBL/GenBank/DDBJ databases">
        <title>Population genomics of picophytoplankton unveils novel chromosome hypervariability.</title>
        <authorList>
            <consortium name="DOE Joint Genome Institute"/>
            <person name="Blanc-Mathieu R."/>
            <person name="Krasovec M."/>
            <person name="Hebrard M."/>
            <person name="Yau S."/>
            <person name="Desgranges E."/>
            <person name="Martin J."/>
            <person name="Schackwitz W."/>
            <person name="Kuo A."/>
            <person name="Salin G."/>
            <person name="Donnadieu C."/>
            <person name="Desdevises Y."/>
            <person name="Sanchez-Ferandin S."/>
            <person name="Moreau H."/>
            <person name="Rivals E."/>
            <person name="Grigoriev I.V."/>
            <person name="Grimsley N."/>
            <person name="Eyre-Walker A."/>
            <person name="Piganeau G."/>
        </authorList>
    </citation>
    <scope>NUCLEOTIDE SEQUENCE [LARGE SCALE GENOMIC DNA]</scope>
    <source>
        <strain evidence="3">RCC 1115</strain>
    </source>
</reference>
<dbReference type="CDD" id="cd17039">
    <property type="entry name" value="Ubl_ubiquitin_like"/>
    <property type="match status" value="1"/>
</dbReference>
<evidence type="ECO:0000313" key="3">
    <source>
        <dbReference type="EMBL" id="OUS47334.1"/>
    </source>
</evidence>
<accession>Q014X2</accession>
<name>Q014X2_OSTTA</name>
<sequence length="147" mass="16760">MSAKGAVKIRVSALPVTECERHPYLTHFQHEGPHGERARTVRVMCSPTDTVRTVKTRVQEELGERVEMLKRGGVPEGEELDDSKTLAELGLGERDMSVWEHLWVDSEARIARMEADKEKMMSIIHVHPNDMTPKMIRALKDCCPPRF</sequence>
<dbReference type="EMBL" id="KZ155778">
    <property type="protein sequence ID" value="OUS47334.1"/>
    <property type="molecule type" value="Genomic_DNA"/>
</dbReference>
<feature type="domain" description="Ubiquitin-like" evidence="1">
    <location>
        <begin position="37"/>
        <end position="95"/>
    </location>
</feature>
<dbReference type="Proteomes" id="UP000009170">
    <property type="component" value="Unassembled WGS sequence"/>
</dbReference>
<reference evidence="2" key="2">
    <citation type="journal article" date="2014" name="BMC Genomics">
        <title>An improved genome of the model marine alga Ostreococcus tauri unfolds by assessing Illumina de novo assemblies.</title>
        <authorList>
            <person name="Blanc-Mathieu R."/>
            <person name="Verhelst B."/>
            <person name="Derelle E."/>
            <person name="Rombauts S."/>
            <person name="Bouget F.Y."/>
            <person name="Carre I."/>
            <person name="Chateau A."/>
            <person name="Eyre-Walker A."/>
            <person name="Grimsley N."/>
            <person name="Moreau H."/>
            <person name="Piegu B."/>
            <person name="Rivals E."/>
            <person name="Schackwitz W."/>
            <person name="Van de Peer Y."/>
            <person name="Piganeau G."/>
        </authorList>
    </citation>
    <scope>NUCLEOTIDE SEQUENCE</scope>
    <source>
        <strain evidence="2">RCC4221</strain>
    </source>
</reference>
<dbReference type="SUPFAM" id="SSF54236">
    <property type="entry name" value="Ubiquitin-like"/>
    <property type="match status" value="1"/>
</dbReference>
<evidence type="ECO:0000259" key="1">
    <source>
        <dbReference type="PROSITE" id="PS50053"/>
    </source>
</evidence>
<reference evidence="2 4" key="1">
    <citation type="journal article" date="2006" name="Proc. Natl. Acad. Sci. U.S.A.">
        <title>Genome analysis of the smallest free-living eukaryote Ostreococcus tauri unveils many unique features.</title>
        <authorList>
            <person name="Derelle E."/>
            <person name="Ferraz C."/>
            <person name="Rombauts S."/>
            <person name="Rouze P."/>
            <person name="Worden A.Z."/>
            <person name="Robbens S."/>
            <person name="Partensky F."/>
            <person name="Degroeve S."/>
            <person name="Echeynie S."/>
            <person name="Cooke R."/>
            <person name="Saeys Y."/>
            <person name="Wuyts J."/>
            <person name="Jabbari K."/>
            <person name="Bowler C."/>
            <person name="Panaud O."/>
            <person name="Piegu B."/>
            <person name="Ball S.G."/>
            <person name="Ral J.-P."/>
            <person name="Bouget F.-Y."/>
            <person name="Piganeau G."/>
            <person name="De Baets B."/>
            <person name="Picard A."/>
            <person name="Delseny M."/>
            <person name="Demaille J."/>
            <person name="Van de Peer Y."/>
            <person name="Moreau H."/>
        </authorList>
    </citation>
    <scope>NUCLEOTIDE SEQUENCE [LARGE SCALE GENOMIC DNA]</scope>
    <source>
        <strain evidence="2 4">OTTH0595</strain>
    </source>
</reference>
<dbReference type="GeneID" id="9836563"/>
<dbReference type="PROSITE" id="PS50053">
    <property type="entry name" value="UBIQUITIN_2"/>
    <property type="match status" value="1"/>
</dbReference>
<dbReference type="InterPro" id="IPR029071">
    <property type="entry name" value="Ubiquitin-like_domsf"/>
</dbReference>
<dbReference type="Proteomes" id="UP000195557">
    <property type="component" value="Unassembled WGS sequence"/>
</dbReference>
<evidence type="ECO:0000313" key="2">
    <source>
        <dbReference type="EMBL" id="CAL54557.1"/>
    </source>
</evidence>
<proteinExistence type="predicted"/>
<evidence type="ECO:0000313" key="4">
    <source>
        <dbReference type="Proteomes" id="UP000009170"/>
    </source>
</evidence>
<protein>
    <submittedName>
        <fullName evidence="2">Ubiquitin supergroup</fullName>
    </submittedName>
</protein>